<dbReference type="InParanoid" id="A0A0C2WG07"/>
<keyword evidence="3" id="KW-1185">Reference proteome</keyword>
<reference evidence="2 3" key="1">
    <citation type="submission" date="2014-04" db="EMBL/GenBank/DDBJ databases">
        <title>Evolutionary Origins and Diversification of the Mycorrhizal Mutualists.</title>
        <authorList>
            <consortium name="DOE Joint Genome Institute"/>
            <consortium name="Mycorrhizal Genomics Consortium"/>
            <person name="Kohler A."/>
            <person name="Kuo A."/>
            <person name="Nagy L.G."/>
            <person name="Floudas D."/>
            <person name="Copeland A."/>
            <person name="Barry K.W."/>
            <person name="Cichocki N."/>
            <person name="Veneault-Fourrey C."/>
            <person name="LaButti K."/>
            <person name="Lindquist E.A."/>
            <person name="Lipzen A."/>
            <person name="Lundell T."/>
            <person name="Morin E."/>
            <person name="Murat C."/>
            <person name="Riley R."/>
            <person name="Ohm R."/>
            <person name="Sun H."/>
            <person name="Tunlid A."/>
            <person name="Henrissat B."/>
            <person name="Grigoriev I.V."/>
            <person name="Hibbett D.S."/>
            <person name="Martin F."/>
        </authorList>
    </citation>
    <scope>NUCLEOTIDE SEQUENCE [LARGE SCALE GENOMIC DNA]</scope>
    <source>
        <strain evidence="2 3">Koide BX008</strain>
    </source>
</reference>
<feature type="non-terminal residue" evidence="2">
    <location>
        <position position="1"/>
    </location>
</feature>
<organism evidence="2 3">
    <name type="scientific">Amanita muscaria (strain Koide BX008)</name>
    <dbReference type="NCBI Taxonomy" id="946122"/>
    <lineage>
        <taxon>Eukaryota</taxon>
        <taxon>Fungi</taxon>
        <taxon>Dikarya</taxon>
        <taxon>Basidiomycota</taxon>
        <taxon>Agaricomycotina</taxon>
        <taxon>Agaricomycetes</taxon>
        <taxon>Agaricomycetidae</taxon>
        <taxon>Agaricales</taxon>
        <taxon>Pluteineae</taxon>
        <taxon>Amanitaceae</taxon>
        <taxon>Amanita</taxon>
    </lineage>
</organism>
<dbReference type="InterPro" id="IPR046496">
    <property type="entry name" value="DUF6589"/>
</dbReference>
<dbReference type="Proteomes" id="UP000054549">
    <property type="component" value="Unassembled WGS sequence"/>
</dbReference>
<evidence type="ECO:0000313" key="3">
    <source>
        <dbReference type="Proteomes" id="UP000054549"/>
    </source>
</evidence>
<dbReference type="HOGENOM" id="CLU_009487_6_1_1"/>
<dbReference type="EMBL" id="KN818505">
    <property type="protein sequence ID" value="KIL55526.1"/>
    <property type="molecule type" value="Genomic_DNA"/>
</dbReference>
<evidence type="ECO:0000313" key="2">
    <source>
        <dbReference type="EMBL" id="KIL55526.1"/>
    </source>
</evidence>
<evidence type="ECO:0000259" key="1">
    <source>
        <dbReference type="Pfam" id="PF20231"/>
    </source>
</evidence>
<accession>A0A0C2WG07</accession>
<proteinExistence type="predicted"/>
<dbReference type="AlphaFoldDB" id="A0A0C2WG07"/>
<dbReference type="Pfam" id="PF20231">
    <property type="entry name" value="DUF6589"/>
    <property type="match status" value="1"/>
</dbReference>
<dbReference type="STRING" id="946122.A0A0C2WG07"/>
<gene>
    <name evidence="2" type="ORF">M378DRAFT_57163</name>
</gene>
<name>A0A0C2WG07_AMAMK</name>
<feature type="domain" description="DUF6589" evidence="1">
    <location>
        <begin position="1"/>
        <end position="315"/>
    </location>
</feature>
<feature type="non-terminal residue" evidence="2">
    <location>
        <position position="344"/>
    </location>
</feature>
<protein>
    <recommendedName>
        <fullName evidence="1">DUF6589 domain-containing protein</fullName>
    </recommendedName>
</protein>
<dbReference type="OrthoDB" id="4743193at2759"/>
<sequence>VVLVSGDLLTGERIRSLQRSRSIEATKWRRLDFIVFVMGLFHLKMACADAIWRLFIRANKGRIDSTSLIELIGQIRPRETGKFTSGPPFRALHEAIQHVGAMLRLDCWRQEASAQTGKSLSLEEFAMSKPSWDDLVSMAIKISKEYVGSAEKITLLRRKESAERDMQYENILILQQYLLLYEETSYAMNAGDIGRLESTFCSWIWIFNCCGKKKYASELRRYLEDIHFIYPKEIRYCKAIRMNILCNPSGRVGAFRAIDWVVEHHNLFLKRIYGGKFSNQTTARIIKESCLIEMYRNIQAKVELMFQFNRYSTHHALPEMVDTLTKLAQYIEQEDVNRFIVGRS</sequence>